<evidence type="ECO:0000259" key="2">
    <source>
        <dbReference type="Pfam" id="PF13349"/>
    </source>
</evidence>
<feature type="chain" id="PRO_5020426232" description="DUF4097 domain-containing protein" evidence="1">
    <location>
        <begin position="20"/>
        <end position="342"/>
    </location>
</feature>
<dbReference type="EMBL" id="SEWG01000001">
    <property type="protein sequence ID" value="RYU92433.1"/>
    <property type="molecule type" value="Genomic_DNA"/>
</dbReference>
<dbReference type="OrthoDB" id="1523429at2"/>
<reference evidence="3 4" key="1">
    <citation type="submission" date="2019-02" db="EMBL/GenBank/DDBJ databases">
        <title>Bacterial novel species Mucilaginibacter sp. 17JY9-4 isolated from soil.</title>
        <authorList>
            <person name="Jung H.-Y."/>
        </authorList>
    </citation>
    <scope>NUCLEOTIDE SEQUENCE [LARGE SCALE GENOMIC DNA]</scope>
    <source>
        <strain evidence="3 4">17JY9-4</strain>
    </source>
</reference>
<accession>A0A4Q5LSS0</accession>
<dbReference type="PANTHER" id="PTHR34094:SF1">
    <property type="entry name" value="PROTEIN FAM185A"/>
    <property type="match status" value="1"/>
</dbReference>
<dbReference type="AlphaFoldDB" id="A0A4Q5LSS0"/>
<dbReference type="Proteomes" id="UP000293331">
    <property type="component" value="Unassembled WGS sequence"/>
</dbReference>
<name>A0A4Q5LSS0_9SPHI</name>
<feature type="signal peptide" evidence="1">
    <location>
        <begin position="1"/>
        <end position="19"/>
    </location>
</feature>
<keyword evidence="4" id="KW-1185">Reference proteome</keyword>
<keyword evidence="1" id="KW-0732">Signal</keyword>
<organism evidence="3 4">
    <name type="scientific">Mucilaginibacter terrigena</name>
    <dbReference type="NCBI Taxonomy" id="2492395"/>
    <lineage>
        <taxon>Bacteria</taxon>
        <taxon>Pseudomonadati</taxon>
        <taxon>Bacteroidota</taxon>
        <taxon>Sphingobacteriia</taxon>
        <taxon>Sphingobacteriales</taxon>
        <taxon>Sphingobacteriaceae</taxon>
        <taxon>Mucilaginibacter</taxon>
    </lineage>
</organism>
<protein>
    <recommendedName>
        <fullName evidence="2">DUF4097 domain-containing protein</fullName>
    </recommendedName>
</protein>
<proteinExistence type="predicted"/>
<gene>
    <name evidence="3" type="ORF">EWM62_03085</name>
</gene>
<evidence type="ECO:0000313" key="3">
    <source>
        <dbReference type="EMBL" id="RYU92433.1"/>
    </source>
</evidence>
<evidence type="ECO:0000313" key="4">
    <source>
        <dbReference type="Proteomes" id="UP000293331"/>
    </source>
</evidence>
<dbReference type="PANTHER" id="PTHR34094">
    <property type="match status" value="1"/>
</dbReference>
<dbReference type="RefSeq" id="WP_129875160.1">
    <property type="nucleotide sequence ID" value="NZ_SEWG01000001.1"/>
</dbReference>
<feature type="domain" description="DUF4097" evidence="2">
    <location>
        <begin position="132"/>
        <end position="339"/>
    </location>
</feature>
<evidence type="ECO:0000256" key="1">
    <source>
        <dbReference type="SAM" id="SignalP"/>
    </source>
</evidence>
<dbReference type="InterPro" id="IPR025164">
    <property type="entry name" value="Toastrack_DUF4097"/>
</dbReference>
<dbReference type="Pfam" id="PF13349">
    <property type="entry name" value="DUF4097"/>
    <property type="match status" value="1"/>
</dbReference>
<sequence length="342" mass="36127">MKKYFLLLLMASPVYLASAQDRETPYYTRSLANDGIKAVFVNTSGGSISVSGASTQQPHIDVYVVGNNNQNLTKDEIKKRLEEDYILDINIQNGELHATAKSRRNNMNWRRSLSIGFKVYVNKQTTTNLNTSGGSLHLDNLTGNQNFETSGGSIHADGLTGIIKGQTSGGSIHVSNCKPDIDLETSGGSVTADNCSGKIRLETSGGSLNLTDLKGTIKATTSGGSVRGNNIDGELVTGTSGGSVNLMAMAGSVDASTSAGSMHVQMLRVGSYVKIDANSGHVDLQLPTSQGVDVDLRGNNVNFNINGKFEGHKEKERVTGKVNGGGSLVEVRGDGTVNVNTK</sequence>
<comment type="caution">
    <text evidence="3">The sequence shown here is derived from an EMBL/GenBank/DDBJ whole genome shotgun (WGS) entry which is preliminary data.</text>
</comment>